<dbReference type="InterPro" id="IPR045863">
    <property type="entry name" value="CorA_TM1_TM2"/>
</dbReference>
<sequence>MEANNEVNSIDTGPAMPQLDRYIQLILRLSSYQDLSRKKCQVDTAKRFAKEIGPYHSEDILEDLQTTIDSFSRDTSECIKSLEQTQRDLLQVEFAWVSINESHRSTSIATSMRRLSGITFIFLPAMFASSLFGMNVDLLQDNPDWRWFVLVVGALLMINLMIWVVIKSNPNIELWFERRMREMLQLTGRETIPRDIERG</sequence>
<name>A0A2V1D003_9PLEO</name>
<keyword evidence="2 5" id="KW-0812">Transmembrane</keyword>
<dbReference type="GO" id="GO:0046873">
    <property type="term" value="F:metal ion transmembrane transporter activity"/>
    <property type="evidence" value="ECO:0007669"/>
    <property type="project" value="InterPro"/>
</dbReference>
<evidence type="ECO:0000256" key="3">
    <source>
        <dbReference type="ARBA" id="ARBA00022989"/>
    </source>
</evidence>
<organism evidence="6 7">
    <name type="scientific">Periconia macrospinosa</name>
    <dbReference type="NCBI Taxonomy" id="97972"/>
    <lineage>
        <taxon>Eukaryota</taxon>
        <taxon>Fungi</taxon>
        <taxon>Dikarya</taxon>
        <taxon>Ascomycota</taxon>
        <taxon>Pezizomycotina</taxon>
        <taxon>Dothideomycetes</taxon>
        <taxon>Pleosporomycetidae</taxon>
        <taxon>Pleosporales</taxon>
        <taxon>Massarineae</taxon>
        <taxon>Periconiaceae</taxon>
        <taxon>Periconia</taxon>
    </lineage>
</organism>
<dbReference type="Pfam" id="PF01544">
    <property type="entry name" value="CorA"/>
    <property type="match status" value="1"/>
</dbReference>
<evidence type="ECO:0000256" key="4">
    <source>
        <dbReference type="ARBA" id="ARBA00023136"/>
    </source>
</evidence>
<gene>
    <name evidence="6" type="ORF">DM02DRAFT_664071</name>
</gene>
<protein>
    <recommendedName>
        <fullName evidence="8">Cora-domain-containing protein</fullName>
    </recommendedName>
</protein>
<evidence type="ECO:0000256" key="5">
    <source>
        <dbReference type="SAM" id="Phobius"/>
    </source>
</evidence>
<dbReference type="Gene3D" id="1.20.58.340">
    <property type="entry name" value="Magnesium transport protein CorA, transmembrane region"/>
    <property type="match status" value="1"/>
</dbReference>
<keyword evidence="3 5" id="KW-1133">Transmembrane helix</keyword>
<evidence type="ECO:0000256" key="2">
    <source>
        <dbReference type="ARBA" id="ARBA00022692"/>
    </source>
</evidence>
<evidence type="ECO:0000313" key="6">
    <source>
        <dbReference type="EMBL" id="PVH91367.1"/>
    </source>
</evidence>
<evidence type="ECO:0008006" key="8">
    <source>
        <dbReference type="Google" id="ProtNLM"/>
    </source>
</evidence>
<dbReference type="AlphaFoldDB" id="A0A2V1D003"/>
<evidence type="ECO:0000256" key="1">
    <source>
        <dbReference type="ARBA" id="ARBA00004141"/>
    </source>
</evidence>
<dbReference type="OrthoDB" id="195446at2759"/>
<dbReference type="GO" id="GO:0016020">
    <property type="term" value="C:membrane"/>
    <property type="evidence" value="ECO:0007669"/>
    <property type="project" value="UniProtKB-SubCell"/>
</dbReference>
<dbReference type="EMBL" id="KZ805881">
    <property type="protein sequence ID" value="PVH91367.1"/>
    <property type="molecule type" value="Genomic_DNA"/>
</dbReference>
<dbReference type="InterPro" id="IPR002523">
    <property type="entry name" value="MgTranspt_CorA/ZnTranspt_ZntB"/>
</dbReference>
<dbReference type="Proteomes" id="UP000244855">
    <property type="component" value="Unassembled WGS sequence"/>
</dbReference>
<feature type="transmembrane region" description="Helical" evidence="5">
    <location>
        <begin position="115"/>
        <end position="133"/>
    </location>
</feature>
<comment type="subcellular location">
    <subcellularLocation>
        <location evidence="1">Membrane</location>
        <topology evidence="1">Multi-pass membrane protein</topology>
    </subcellularLocation>
</comment>
<feature type="transmembrane region" description="Helical" evidence="5">
    <location>
        <begin position="145"/>
        <end position="166"/>
    </location>
</feature>
<dbReference type="SUPFAM" id="SSF144083">
    <property type="entry name" value="Magnesium transport protein CorA, transmembrane region"/>
    <property type="match status" value="1"/>
</dbReference>
<evidence type="ECO:0000313" key="7">
    <source>
        <dbReference type="Proteomes" id="UP000244855"/>
    </source>
</evidence>
<proteinExistence type="predicted"/>
<keyword evidence="7" id="KW-1185">Reference proteome</keyword>
<accession>A0A2V1D003</accession>
<keyword evidence="4 5" id="KW-0472">Membrane</keyword>
<reference evidence="6 7" key="1">
    <citation type="journal article" date="2018" name="Sci. Rep.">
        <title>Comparative genomics provides insights into the lifestyle and reveals functional heterogeneity of dark septate endophytic fungi.</title>
        <authorList>
            <person name="Knapp D.G."/>
            <person name="Nemeth J.B."/>
            <person name="Barry K."/>
            <person name="Hainaut M."/>
            <person name="Henrissat B."/>
            <person name="Johnson J."/>
            <person name="Kuo A."/>
            <person name="Lim J.H.P."/>
            <person name="Lipzen A."/>
            <person name="Nolan M."/>
            <person name="Ohm R.A."/>
            <person name="Tamas L."/>
            <person name="Grigoriev I.V."/>
            <person name="Spatafora J.W."/>
            <person name="Nagy L.G."/>
            <person name="Kovacs G.M."/>
        </authorList>
    </citation>
    <scope>NUCLEOTIDE SEQUENCE [LARGE SCALE GENOMIC DNA]</scope>
    <source>
        <strain evidence="6 7">DSE2036</strain>
    </source>
</reference>